<feature type="domain" description="G-protein coupled receptors family 1 profile" evidence="12">
    <location>
        <begin position="42"/>
        <end position="291"/>
    </location>
</feature>
<feature type="transmembrane region" description="Helical" evidence="11">
    <location>
        <begin position="26"/>
        <end position="53"/>
    </location>
</feature>
<sequence>MNDCVNGSSEDEFYIVAFSMSSVKQLALFLVLLIIYLMVVLGNLTIIFLVCLVSRLHTPMYFFLCNLAIVDITSTSTCVPKLLMILLTQDHRISFSYCITQMFFYILAASGEIFLLTAMAYDRYVAVCKPLLYYTLMRKNVYFVMAASTWILSTLNSLTHTIHASTLQFCISHGINNFYCDLNTVIELSSTDVTSHKMFLFLEATTIALVQFLLTIVSYIFIISAILKIRSSAGRMKAFSSCTSHLITVILFYGPFMFLYLKPQSEDSKNQDMLLSMLYLLVVPMLNPLVYSLRNKEVWEGVVTLLKDVQLKFYLLKLTPFRHRT</sequence>
<dbReference type="EMBL" id="WNYA01066958">
    <property type="protein sequence ID" value="KAG8535437.1"/>
    <property type="molecule type" value="Genomic_DNA"/>
</dbReference>
<dbReference type="Proteomes" id="UP000824782">
    <property type="component" value="Unassembled WGS sequence"/>
</dbReference>
<keyword evidence="4 11" id="KW-0552">Olfaction</keyword>
<evidence type="ECO:0000313" key="14">
    <source>
        <dbReference type="Proteomes" id="UP000824782"/>
    </source>
</evidence>
<dbReference type="InterPro" id="IPR050516">
    <property type="entry name" value="Olfactory_GPCR"/>
</dbReference>
<reference evidence="13" key="1">
    <citation type="thesis" date="2020" institute="ProQuest LLC" country="789 East Eisenhower Parkway, Ann Arbor, MI, USA">
        <title>Comparative Genomics and Chromosome Evolution.</title>
        <authorList>
            <person name="Mudd A.B."/>
        </authorList>
    </citation>
    <scope>NUCLEOTIDE SEQUENCE</scope>
    <source>
        <strain evidence="13">237g6f4</strain>
        <tissue evidence="13">Blood</tissue>
    </source>
</reference>
<dbReference type="Gene3D" id="1.20.1070.10">
    <property type="entry name" value="Rhodopsin 7-helix transmembrane proteins"/>
    <property type="match status" value="1"/>
</dbReference>
<keyword evidence="7 11" id="KW-0472">Membrane</keyword>
<dbReference type="GO" id="GO:0005886">
    <property type="term" value="C:plasma membrane"/>
    <property type="evidence" value="ECO:0007669"/>
    <property type="project" value="UniProtKB-SubCell"/>
</dbReference>
<keyword evidence="14" id="KW-1185">Reference proteome</keyword>
<evidence type="ECO:0000256" key="8">
    <source>
        <dbReference type="ARBA" id="ARBA00023170"/>
    </source>
</evidence>
<evidence type="ECO:0000256" key="7">
    <source>
        <dbReference type="ARBA" id="ARBA00023136"/>
    </source>
</evidence>
<dbReference type="PRINTS" id="PR00237">
    <property type="entry name" value="GPCRRHODOPSN"/>
</dbReference>
<proteinExistence type="inferred from homology"/>
<evidence type="ECO:0000313" key="13">
    <source>
        <dbReference type="EMBL" id="KAG8535437.1"/>
    </source>
</evidence>
<keyword evidence="2 11" id="KW-1003">Cell membrane</keyword>
<organism evidence="13 14">
    <name type="scientific">Engystomops pustulosus</name>
    <name type="common">Tungara frog</name>
    <name type="synonym">Physalaemus pustulosus</name>
    <dbReference type="NCBI Taxonomy" id="76066"/>
    <lineage>
        <taxon>Eukaryota</taxon>
        <taxon>Metazoa</taxon>
        <taxon>Chordata</taxon>
        <taxon>Craniata</taxon>
        <taxon>Vertebrata</taxon>
        <taxon>Euteleostomi</taxon>
        <taxon>Amphibia</taxon>
        <taxon>Batrachia</taxon>
        <taxon>Anura</taxon>
        <taxon>Neobatrachia</taxon>
        <taxon>Hyloidea</taxon>
        <taxon>Leptodactylidae</taxon>
        <taxon>Leiuperinae</taxon>
        <taxon>Engystomops</taxon>
    </lineage>
</organism>
<keyword evidence="5 11" id="KW-1133">Transmembrane helix</keyword>
<comment type="subcellular location">
    <subcellularLocation>
        <location evidence="1 11">Cell membrane</location>
        <topology evidence="1 11">Multi-pass membrane protein</topology>
    </subcellularLocation>
</comment>
<name>A0AAV6YDZ9_ENGPU</name>
<feature type="transmembrane region" description="Helical" evidence="11">
    <location>
        <begin position="239"/>
        <end position="261"/>
    </location>
</feature>
<dbReference type="PANTHER" id="PTHR26452">
    <property type="entry name" value="OLFACTORY RECEPTOR"/>
    <property type="match status" value="1"/>
</dbReference>
<evidence type="ECO:0000256" key="11">
    <source>
        <dbReference type="RuleBase" id="RU363047"/>
    </source>
</evidence>
<feature type="transmembrane region" description="Helical" evidence="11">
    <location>
        <begin position="60"/>
        <end position="82"/>
    </location>
</feature>
<dbReference type="FunFam" id="1.20.1070.10:FF:000008">
    <property type="entry name" value="Olfactory receptor"/>
    <property type="match status" value="1"/>
</dbReference>
<keyword evidence="11" id="KW-0716">Sensory transduction</keyword>
<dbReference type="CDD" id="cd13954">
    <property type="entry name" value="7tmA_OR"/>
    <property type="match status" value="1"/>
</dbReference>
<comment type="caution">
    <text evidence="13">The sequence shown here is derived from an EMBL/GenBank/DDBJ whole genome shotgun (WGS) entry which is preliminary data.</text>
</comment>
<dbReference type="InterPro" id="IPR017452">
    <property type="entry name" value="GPCR_Rhodpsn_7TM"/>
</dbReference>
<keyword evidence="8 10" id="KW-0675">Receptor</keyword>
<feature type="transmembrane region" description="Helical" evidence="11">
    <location>
        <begin position="141"/>
        <end position="159"/>
    </location>
</feature>
<evidence type="ECO:0000256" key="5">
    <source>
        <dbReference type="ARBA" id="ARBA00022989"/>
    </source>
</evidence>
<dbReference type="PROSITE" id="PS00237">
    <property type="entry name" value="G_PROTEIN_RECEP_F1_1"/>
    <property type="match status" value="1"/>
</dbReference>
<evidence type="ECO:0000256" key="3">
    <source>
        <dbReference type="ARBA" id="ARBA00022692"/>
    </source>
</evidence>
<dbReference type="AlphaFoldDB" id="A0AAV6YDZ9"/>
<evidence type="ECO:0000256" key="4">
    <source>
        <dbReference type="ARBA" id="ARBA00022725"/>
    </source>
</evidence>
<gene>
    <name evidence="13" type="ORF">GDO81_028551</name>
</gene>
<dbReference type="PROSITE" id="PS50262">
    <property type="entry name" value="G_PROTEIN_RECEP_F1_2"/>
    <property type="match status" value="1"/>
</dbReference>
<dbReference type="InterPro" id="IPR000276">
    <property type="entry name" value="GPCR_Rhodpsn"/>
</dbReference>
<dbReference type="GO" id="GO:0004930">
    <property type="term" value="F:G protein-coupled receptor activity"/>
    <property type="evidence" value="ECO:0007669"/>
    <property type="project" value="UniProtKB-KW"/>
</dbReference>
<keyword evidence="9 10" id="KW-0807">Transducer</keyword>
<feature type="transmembrane region" description="Helical" evidence="11">
    <location>
        <begin position="198"/>
        <end position="227"/>
    </location>
</feature>
<evidence type="ECO:0000256" key="2">
    <source>
        <dbReference type="ARBA" id="ARBA00022475"/>
    </source>
</evidence>
<dbReference type="GO" id="GO:0004984">
    <property type="term" value="F:olfactory receptor activity"/>
    <property type="evidence" value="ECO:0007669"/>
    <property type="project" value="InterPro"/>
</dbReference>
<comment type="similarity">
    <text evidence="10">Belongs to the G-protein coupled receptor 1 family.</text>
</comment>
<dbReference type="Pfam" id="PF13853">
    <property type="entry name" value="7tm_4"/>
    <property type="match status" value="1"/>
</dbReference>
<protein>
    <recommendedName>
        <fullName evidence="11">Olfactory receptor</fullName>
    </recommendedName>
</protein>
<dbReference type="InterPro" id="IPR000725">
    <property type="entry name" value="Olfact_rcpt"/>
</dbReference>
<feature type="transmembrane region" description="Helical" evidence="11">
    <location>
        <begin position="273"/>
        <end position="291"/>
    </location>
</feature>
<dbReference type="SUPFAM" id="SSF81321">
    <property type="entry name" value="Family A G protein-coupled receptor-like"/>
    <property type="match status" value="1"/>
</dbReference>
<keyword evidence="3 10" id="KW-0812">Transmembrane</keyword>
<keyword evidence="6 10" id="KW-0297">G-protein coupled receptor</keyword>
<dbReference type="PRINTS" id="PR00245">
    <property type="entry name" value="OLFACTORYR"/>
</dbReference>
<evidence type="ECO:0000259" key="12">
    <source>
        <dbReference type="PROSITE" id="PS50262"/>
    </source>
</evidence>
<evidence type="ECO:0000256" key="6">
    <source>
        <dbReference type="ARBA" id="ARBA00023040"/>
    </source>
</evidence>
<evidence type="ECO:0000256" key="9">
    <source>
        <dbReference type="ARBA" id="ARBA00023224"/>
    </source>
</evidence>
<evidence type="ECO:0000256" key="1">
    <source>
        <dbReference type="ARBA" id="ARBA00004651"/>
    </source>
</evidence>
<evidence type="ECO:0000256" key="10">
    <source>
        <dbReference type="RuleBase" id="RU000688"/>
    </source>
</evidence>
<feature type="transmembrane region" description="Helical" evidence="11">
    <location>
        <begin position="102"/>
        <end position="121"/>
    </location>
</feature>
<accession>A0AAV6YDZ9</accession>